<dbReference type="Gene3D" id="3.90.1590.10">
    <property type="entry name" value="glutathione-dependent formaldehyde- activating enzyme (gfa)"/>
    <property type="match status" value="1"/>
</dbReference>
<dbReference type="Pfam" id="PF04828">
    <property type="entry name" value="GFA"/>
    <property type="match status" value="1"/>
</dbReference>
<evidence type="ECO:0000259" key="5">
    <source>
        <dbReference type="PROSITE" id="PS51891"/>
    </source>
</evidence>
<evidence type="ECO:0000313" key="6">
    <source>
        <dbReference type="EMBL" id="MFC3532678.1"/>
    </source>
</evidence>
<protein>
    <submittedName>
        <fullName evidence="6">GFA family protein</fullName>
    </submittedName>
</protein>
<dbReference type="PROSITE" id="PS51891">
    <property type="entry name" value="CENP_V_GFA"/>
    <property type="match status" value="1"/>
</dbReference>
<feature type="domain" description="CENP-V/GFA" evidence="5">
    <location>
        <begin position="4"/>
        <end position="122"/>
    </location>
</feature>
<dbReference type="PANTHER" id="PTHR33337">
    <property type="entry name" value="GFA DOMAIN-CONTAINING PROTEIN"/>
    <property type="match status" value="1"/>
</dbReference>
<comment type="similarity">
    <text evidence="1">Belongs to the Gfa family.</text>
</comment>
<reference evidence="7" key="1">
    <citation type="journal article" date="2019" name="Int. J. Syst. Evol. Microbiol.">
        <title>The Global Catalogue of Microorganisms (GCM) 10K type strain sequencing project: providing services to taxonomists for standard genome sequencing and annotation.</title>
        <authorList>
            <consortium name="The Broad Institute Genomics Platform"/>
            <consortium name="The Broad Institute Genome Sequencing Center for Infectious Disease"/>
            <person name="Wu L."/>
            <person name="Ma J."/>
        </authorList>
    </citation>
    <scope>NUCLEOTIDE SEQUENCE [LARGE SCALE GENOMIC DNA]</scope>
    <source>
        <strain evidence="7">KCTC 42742</strain>
    </source>
</reference>
<dbReference type="SUPFAM" id="SSF51316">
    <property type="entry name" value="Mss4-like"/>
    <property type="match status" value="1"/>
</dbReference>
<dbReference type="EMBL" id="JBHRXN010000030">
    <property type="protein sequence ID" value="MFC3532678.1"/>
    <property type="molecule type" value="Genomic_DNA"/>
</dbReference>
<dbReference type="RefSeq" id="WP_386091611.1">
    <property type="nucleotide sequence ID" value="NZ_JBHRXN010000030.1"/>
</dbReference>
<keyword evidence="3" id="KW-0862">Zinc</keyword>
<sequence>MQVLDGGCQCGQLRYRVSGRVAALFACHCRDCQRHSASAFGMALWLRDYQLTLLQGRSAQWARHTPGGKVTDCHFCPQCGSRLFHHNRATPQFLSIKPGSLDDTSWLRPAAHIWTDSAQPWLPLPVDVPGLPGNPDDFAALLAAWQAAPDACRG</sequence>
<evidence type="ECO:0000256" key="1">
    <source>
        <dbReference type="ARBA" id="ARBA00005495"/>
    </source>
</evidence>
<evidence type="ECO:0000256" key="4">
    <source>
        <dbReference type="ARBA" id="ARBA00023239"/>
    </source>
</evidence>
<evidence type="ECO:0000313" key="7">
    <source>
        <dbReference type="Proteomes" id="UP001595741"/>
    </source>
</evidence>
<comment type="caution">
    <text evidence="6">The sequence shown here is derived from an EMBL/GenBank/DDBJ whole genome shotgun (WGS) entry which is preliminary data.</text>
</comment>
<gene>
    <name evidence="6" type="ORF">ACFOLG_10835</name>
</gene>
<proteinExistence type="inferred from homology"/>
<evidence type="ECO:0000256" key="2">
    <source>
        <dbReference type="ARBA" id="ARBA00022723"/>
    </source>
</evidence>
<keyword evidence="4" id="KW-0456">Lyase</keyword>
<dbReference type="PANTHER" id="PTHR33337:SF3">
    <property type="entry name" value="CENP-V_GFA DOMAIN-CONTAINING PROTEIN"/>
    <property type="match status" value="1"/>
</dbReference>
<accession>A0ABV7RGH1</accession>
<evidence type="ECO:0000256" key="3">
    <source>
        <dbReference type="ARBA" id="ARBA00022833"/>
    </source>
</evidence>
<keyword evidence="7" id="KW-1185">Reference proteome</keyword>
<dbReference type="Proteomes" id="UP001595741">
    <property type="component" value="Unassembled WGS sequence"/>
</dbReference>
<name>A0ABV7RGH1_9NEIS</name>
<keyword evidence="2" id="KW-0479">Metal-binding</keyword>
<dbReference type="InterPro" id="IPR011057">
    <property type="entry name" value="Mss4-like_sf"/>
</dbReference>
<organism evidence="6 7">
    <name type="scientific">Vogesella facilis</name>
    <dbReference type="NCBI Taxonomy" id="1655232"/>
    <lineage>
        <taxon>Bacteria</taxon>
        <taxon>Pseudomonadati</taxon>
        <taxon>Pseudomonadota</taxon>
        <taxon>Betaproteobacteria</taxon>
        <taxon>Neisseriales</taxon>
        <taxon>Chromobacteriaceae</taxon>
        <taxon>Vogesella</taxon>
    </lineage>
</organism>
<dbReference type="InterPro" id="IPR006913">
    <property type="entry name" value="CENP-V/GFA"/>
</dbReference>